<evidence type="ECO:0000313" key="8">
    <source>
        <dbReference type="Proteomes" id="UP000289738"/>
    </source>
</evidence>
<evidence type="ECO:0000256" key="1">
    <source>
        <dbReference type="ARBA" id="ARBA00005234"/>
    </source>
</evidence>
<dbReference type="Proteomes" id="UP000289738">
    <property type="component" value="Chromosome A07"/>
</dbReference>
<dbReference type="EMBL" id="SDMP01000007">
    <property type="protein sequence ID" value="RYR50068.1"/>
    <property type="molecule type" value="Genomic_DNA"/>
</dbReference>
<feature type="region of interest" description="Disordered" evidence="5">
    <location>
        <begin position="139"/>
        <end position="199"/>
    </location>
</feature>
<sequence length="568" mass="65655">MATMKEKPHYNEIVFLKKVNYNNLNPADKECAGYEYRRGGELEKIQEDFCCLHTKVLLAPYNERRKLALETIREKRSKKRNDRTHSTNIAPDQFDSPSAQNEFSQTFPLEPEKQGVTVSLRSFVIEDLFKDDYVYKVSNEDSAKEQQQQSQEPPVPQQSEQKAPINVPLEQPCEEPTSQQSEQEGPVDVCPPKSKKQGVTGSLTSFVIEELIKDDDVYEVFDEEQSQKPPVARQSEQETLILSSFDSAAQPREREDERLSFNLGISPPASQPKAVVDAGVTAALKFAEATTSEPSLPAAEVHKTPEKNIKITNDLIEKCYHWMTHVKRTRDGSNEYEAIFVLKHEALYKGLREYFVSNNFMLGTHGASDTDKRTNKAYMFDIEQYAYHCQFLDKRKLASYPFLFVPICNGAHWWLWIIDVNKKKFYVLDPINKLPENIPDSRKKLNKFVMRVYAGAEPLIEDGLGVEAEYILLNDQRTDYDCGIYVMKWLETIDPQKIKSKKRYKYRAWTQGEIDCFRYQYGPHILLHKMNKIRDQVIWESEAIRLPKPSAALSSPYCKFTYEDLDSK</sequence>
<dbReference type="InterPro" id="IPR038765">
    <property type="entry name" value="Papain-like_cys_pep_sf"/>
</dbReference>
<dbReference type="Gene3D" id="3.40.395.10">
    <property type="entry name" value="Adenoviral Proteinase, Chain A"/>
    <property type="match status" value="1"/>
</dbReference>
<dbReference type="GO" id="GO:0005634">
    <property type="term" value="C:nucleus"/>
    <property type="evidence" value="ECO:0007669"/>
    <property type="project" value="TreeGrafter"/>
</dbReference>
<keyword evidence="2" id="KW-0645">Protease</keyword>
<dbReference type="SUPFAM" id="SSF54001">
    <property type="entry name" value="Cysteine proteinases"/>
    <property type="match status" value="1"/>
</dbReference>
<feature type="compositionally biased region" description="Low complexity" evidence="5">
    <location>
        <begin position="145"/>
        <end position="161"/>
    </location>
</feature>
<comment type="similarity">
    <text evidence="1">Belongs to the peptidase C48 family.</text>
</comment>
<keyword evidence="8" id="KW-1185">Reference proteome</keyword>
<reference evidence="7 8" key="1">
    <citation type="submission" date="2019-01" db="EMBL/GenBank/DDBJ databases">
        <title>Sequencing of cultivated peanut Arachis hypogaea provides insights into genome evolution and oil improvement.</title>
        <authorList>
            <person name="Chen X."/>
        </authorList>
    </citation>
    <scope>NUCLEOTIDE SEQUENCE [LARGE SCALE GENOMIC DNA]</scope>
    <source>
        <strain evidence="8">cv. Fuhuasheng</strain>
        <tissue evidence="7">Leaves</tissue>
    </source>
</reference>
<organism evidence="7 8">
    <name type="scientific">Arachis hypogaea</name>
    <name type="common">Peanut</name>
    <dbReference type="NCBI Taxonomy" id="3818"/>
    <lineage>
        <taxon>Eukaryota</taxon>
        <taxon>Viridiplantae</taxon>
        <taxon>Streptophyta</taxon>
        <taxon>Embryophyta</taxon>
        <taxon>Tracheophyta</taxon>
        <taxon>Spermatophyta</taxon>
        <taxon>Magnoliopsida</taxon>
        <taxon>eudicotyledons</taxon>
        <taxon>Gunneridae</taxon>
        <taxon>Pentapetalae</taxon>
        <taxon>rosids</taxon>
        <taxon>fabids</taxon>
        <taxon>Fabales</taxon>
        <taxon>Fabaceae</taxon>
        <taxon>Papilionoideae</taxon>
        <taxon>50 kb inversion clade</taxon>
        <taxon>dalbergioids sensu lato</taxon>
        <taxon>Dalbergieae</taxon>
        <taxon>Pterocarpus clade</taxon>
        <taxon>Arachis</taxon>
    </lineage>
</organism>
<accession>A0A445CGN4</accession>
<dbReference type="GO" id="GO:0016926">
    <property type="term" value="P:protein desumoylation"/>
    <property type="evidence" value="ECO:0007669"/>
    <property type="project" value="TreeGrafter"/>
</dbReference>
<evidence type="ECO:0000256" key="3">
    <source>
        <dbReference type="ARBA" id="ARBA00022801"/>
    </source>
</evidence>
<feature type="domain" description="Ubiquitin-like protease family profile" evidence="6">
    <location>
        <begin position="294"/>
        <end position="493"/>
    </location>
</feature>
<evidence type="ECO:0000256" key="4">
    <source>
        <dbReference type="ARBA" id="ARBA00022807"/>
    </source>
</evidence>
<gene>
    <name evidence="7" type="ORF">Ahy_A07g036623</name>
</gene>
<dbReference type="PANTHER" id="PTHR12606">
    <property type="entry name" value="SENTRIN/SUMO-SPECIFIC PROTEASE"/>
    <property type="match status" value="1"/>
</dbReference>
<dbReference type="InterPro" id="IPR003653">
    <property type="entry name" value="Peptidase_C48_C"/>
</dbReference>
<proteinExistence type="inferred from homology"/>
<protein>
    <recommendedName>
        <fullName evidence="6">Ubiquitin-like protease family profile domain-containing protein</fullName>
    </recommendedName>
</protein>
<feature type="compositionally biased region" description="Polar residues" evidence="5">
    <location>
        <begin position="86"/>
        <end position="103"/>
    </location>
</feature>
<dbReference type="Pfam" id="PF02902">
    <property type="entry name" value="Peptidase_C48"/>
    <property type="match status" value="1"/>
</dbReference>
<evidence type="ECO:0000313" key="7">
    <source>
        <dbReference type="EMBL" id="RYR50068.1"/>
    </source>
</evidence>
<dbReference type="GO" id="GO:0016929">
    <property type="term" value="F:deSUMOylase activity"/>
    <property type="evidence" value="ECO:0007669"/>
    <property type="project" value="TreeGrafter"/>
</dbReference>
<dbReference type="PROSITE" id="PS50600">
    <property type="entry name" value="ULP_PROTEASE"/>
    <property type="match status" value="1"/>
</dbReference>
<dbReference type="GO" id="GO:0006508">
    <property type="term" value="P:proteolysis"/>
    <property type="evidence" value="ECO:0007669"/>
    <property type="project" value="UniProtKB-KW"/>
</dbReference>
<evidence type="ECO:0000256" key="5">
    <source>
        <dbReference type="SAM" id="MobiDB-lite"/>
    </source>
</evidence>
<comment type="caution">
    <text evidence="7">The sequence shown here is derived from an EMBL/GenBank/DDBJ whole genome shotgun (WGS) entry which is preliminary data.</text>
</comment>
<keyword evidence="4" id="KW-0788">Thiol protease</keyword>
<keyword evidence="3" id="KW-0378">Hydrolase</keyword>
<evidence type="ECO:0000259" key="6">
    <source>
        <dbReference type="PROSITE" id="PS50600"/>
    </source>
</evidence>
<dbReference type="PANTHER" id="PTHR12606:SF136">
    <property type="entry name" value="ULP1 PROTEASE FAMILY PROTEIN"/>
    <property type="match status" value="1"/>
</dbReference>
<dbReference type="AlphaFoldDB" id="A0A445CGN4"/>
<feature type="region of interest" description="Disordered" evidence="5">
    <location>
        <begin position="73"/>
        <end position="103"/>
    </location>
</feature>
<name>A0A445CGN4_ARAHY</name>
<evidence type="ECO:0000256" key="2">
    <source>
        <dbReference type="ARBA" id="ARBA00022670"/>
    </source>
</evidence>